<dbReference type="AlphaFoldDB" id="A0A1G9D0M7"/>
<evidence type="ECO:0000256" key="1">
    <source>
        <dbReference type="ARBA" id="ARBA00023015"/>
    </source>
</evidence>
<dbReference type="SMART" id="SM00346">
    <property type="entry name" value="HTH_ICLR"/>
    <property type="match status" value="1"/>
</dbReference>
<dbReference type="PROSITE" id="PS51077">
    <property type="entry name" value="HTH_ICLR"/>
    <property type="match status" value="1"/>
</dbReference>
<dbReference type="OrthoDB" id="14763at2157"/>
<dbReference type="STRING" id="1095776.SAMN04515672_3382"/>
<dbReference type="InterPro" id="IPR014757">
    <property type="entry name" value="Tscrpt_reg_IclR_C"/>
</dbReference>
<dbReference type="InterPro" id="IPR036388">
    <property type="entry name" value="WH-like_DNA-bd_sf"/>
</dbReference>
<dbReference type="PROSITE" id="PS51078">
    <property type="entry name" value="ICLR_ED"/>
    <property type="match status" value="1"/>
</dbReference>
<dbReference type="EMBL" id="FNFE01000005">
    <property type="protein sequence ID" value="SDK57481.1"/>
    <property type="molecule type" value="Genomic_DNA"/>
</dbReference>
<dbReference type="Gene3D" id="1.10.10.10">
    <property type="entry name" value="Winged helix-like DNA-binding domain superfamily/Winged helix DNA-binding domain"/>
    <property type="match status" value="1"/>
</dbReference>
<dbReference type="Pfam" id="PF09339">
    <property type="entry name" value="HTH_IclR"/>
    <property type="match status" value="1"/>
</dbReference>
<dbReference type="InterPro" id="IPR005471">
    <property type="entry name" value="Tscrpt_reg_IclR_N"/>
</dbReference>
<protein>
    <submittedName>
        <fullName evidence="6">DNA-binding transcriptional regulator, IclR family</fullName>
    </submittedName>
</protein>
<dbReference type="GO" id="GO:0045892">
    <property type="term" value="P:negative regulation of DNA-templated transcription"/>
    <property type="evidence" value="ECO:0007669"/>
    <property type="project" value="TreeGrafter"/>
</dbReference>
<keyword evidence="3" id="KW-0804">Transcription</keyword>
<dbReference type="Pfam" id="PF01614">
    <property type="entry name" value="IclR_C"/>
    <property type="match status" value="1"/>
</dbReference>
<keyword evidence="7" id="KW-1185">Reference proteome</keyword>
<feature type="domain" description="IclR-ED" evidence="5">
    <location>
        <begin position="67"/>
        <end position="251"/>
    </location>
</feature>
<dbReference type="PANTHER" id="PTHR30136">
    <property type="entry name" value="HELIX-TURN-HELIX TRANSCRIPTIONAL REGULATOR, ICLR FAMILY"/>
    <property type="match status" value="1"/>
</dbReference>
<evidence type="ECO:0000256" key="2">
    <source>
        <dbReference type="ARBA" id="ARBA00023125"/>
    </source>
</evidence>
<organism evidence="6 7">
    <name type="scientific">Natronorubrum texcoconense</name>
    <dbReference type="NCBI Taxonomy" id="1095776"/>
    <lineage>
        <taxon>Archaea</taxon>
        <taxon>Methanobacteriati</taxon>
        <taxon>Methanobacteriota</taxon>
        <taxon>Stenosarchaea group</taxon>
        <taxon>Halobacteria</taxon>
        <taxon>Halobacteriales</taxon>
        <taxon>Natrialbaceae</taxon>
        <taxon>Natronorubrum</taxon>
    </lineage>
</organism>
<name>A0A1G9D0M7_9EURY</name>
<gene>
    <name evidence="6" type="ORF">SAMN04515672_3382</name>
</gene>
<dbReference type="InterPro" id="IPR029016">
    <property type="entry name" value="GAF-like_dom_sf"/>
</dbReference>
<dbReference type="Gene3D" id="3.30.450.40">
    <property type="match status" value="1"/>
</dbReference>
<dbReference type="InterPro" id="IPR050707">
    <property type="entry name" value="HTH_MetabolicPath_Reg"/>
</dbReference>
<proteinExistence type="predicted"/>
<evidence type="ECO:0000256" key="3">
    <source>
        <dbReference type="ARBA" id="ARBA00023163"/>
    </source>
</evidence>
<evidence type="ECO:0000259" key="5">
    <source>
        <dbReference type="PROSITE" id="PS51078"/>
    </source>
</evidence>
<reference evidence="7" key="1">
    <citation type="submission" date="2016-10" db="EMBL/GenBank/DDBJ databases">
        <authorList>
            <person name="Varghese N."/>
            <person name="Submissions S."/>
        </authorList>
    </citation>
    <scope>NUCLEOTIDE SEQUENCE [LARGE SCALE GENOMIC DNA]</scope>
    <source>
        <strain evidence="7">B4,CECT 8067,JCM 17497</strain>
    </source>
</reference>
<dbReference type="SUPFAM" id="SSF46785">
    <property type="entry name" value="Winged helix' DNA-binding domain"/>
    <property type="match status" value="1"/>
</dbReference>
<keyword evidence="2 6" id="KW-0238">DNA-binding</keyword>
<dbReference type="GO" id="GO:0003677">
    <property type="term" value="F:DNA binding"/>
    <property type="evidence" value="ECO:0007669"/>
    <property type="project" value="UniProtKB-KW"/>
</dbReference>
<dbReference type="RefSeq" id="WP_090310143.1">
    <property type="nucleotide sequence ID" value="NZ_FNFE01000005.1"/>
</dbReference>
<dbReference type="Proteomes" id="UP000198882">
    <property type="component" value="Unassembled WGS sequence"/>
</dbReference>
<dbReference type="GO" id="GO:0003700">
    <property type="term" value="F:DNA-binding transcription factor activity"/>
    <property type="evidence" value="ECO:0007669"/>
    <property type="project" value="TreeGrafter"/>
</dbReference>
<dbReference type="InterPro" id="IPR036390">
    <property type="entry name" value="WH_DNA-bd_sf"/>
</dbReference>
<evidence type="ECO:0000313" key="6">
    <source>
        <dbReference type="EMBL" id="SDK57481.1"/>
    </source>
</evidence>
<accession>A0A1G9D0M7</accession>
<evidence type="ECO:0000313" key="7">
    <source>
        <dbReference type="Proteomes" id="UP000198882"/>
    </source>
</evidence>
<dbReference type="SUPFAM" id="SSF55781">
    <property type="entry name" value="GAF domain-like"/>
    <property type="match status" value="1"/>
</dbReference>
<evidence type="ECO:0000259" key="4">
    <source>
        <dbReference type="PROSITE" id="PS51077"/>
    </source>
</evidence>
<dbReference type="PANTHER" id="PTHR30136:SF35">
    <property type="entry name" value="HTH-TYPE TRANSCRIPTIONAL REGULATOR RV1719"/>
    <property type="match status" value="1"/>
</dbReference>
<feature type="domain" description="HTH iclR-type" evidence="4">
    <location>
        <begin position="7"/>
        <end position="66"/>
    </location>
</feature>
<keyword evidence="1" id="KW-0805">Transcription regulation</keyword>
<sequence length="252" mass="27886">MAQKSRIKSAETTLQILETIRELDGAGVGELSAELDRPTSTVHNYLQTLEQNEYLVKEDDTYRISLRFLAVGKHIEDRLTIRDIAMPEIDELAAQTGELASVLVEEHNKGIYAYLQSGDNALYLDAHPGMRTYLHQTGLGKAMLSAFDEERVDAVIDDHGLPSATSNTITGRDELKEELAEIRERGYAIDRGERVSGIRCVAVPITPSGDDPCGAISVSGPRSRVKGEFFEEELPQLVQEAADIIEINLRFS</sequence>